<accession>A0AAW1MBB4</accession>
<keyword evidence="17" id="KW-1185">Reference proteome</keyword>
<dbReference type="PANTHER" id="PTHR11972">
    <property type="entry name" value="NADPH OXIDASE"/>
    <property type="match status" value="1"/>
</dbReference>
<feature type="transmembrane region" description="Helical" evidence="14">
    <location>
        <begin position="298"/>
        <end position="315"/>
    </location>
</feature>
<evidence type="ECO:0000313" key="16">
    <source>
        <dbReference type="EMBL" id="KAK9743039.1"/>
    </source>
</evidence>
<gene>
    <name evidence="16" type="ORF">RND81_03G212800</name>
</gene>
<evidence type="ECO:0000256" key="2">
    <source>
        <dbReference type="ARBA" id="ARBA00004141"/>
    </source>
</evidence>
<evidence type="ECO:0000256" key="3">
    <source>
        <dbReference type="ARBA" id="ARBA00006278"/>
    </source>
</evidence>
<comment type="similarity">
    <text evidence="3">Belongs to the ferric reductase (FRE) family.</text>
</comment>
<dbReference type="GO" id="GO:0005886">
    <property type="term" value="C:plasma membrane"/>
    <property type="evidence" value="ECO:0007669"/>
    <property type="project" value="TreeGrafter"/>
</dbReference>
<keyword evidence="10" id="KW-0406">Ion transport</keyword>
<name>A0AAW1MBB4_SAPOF</name>
<evidence type="ECO:0000256" key="5">
    <source>
        <dbReference type="ARBA" id="ARBA00022692"/>
    </source>
</evidence>
<dbReference type="SUPFAM" id="SSF63380">
    <property type="entry name" value="Riboflavin synthase domain-like"/>
    <property type="match status" value="1"/>
</dbReference>
<feature type="transmembrane region" description="Helical" evidence="14">
    <location>
        <begin position="111"/>
        <end position="137"/>
    </location>
</feature>
<keyword evidence="6" id="KW-0479">Metal-binding</keyword>
<dbReference type="Pfam" id="PF01794">
    <property type="entry name" value="Ferric_reduct"/>
    <property type="match status" value="1"/>
</dbReference>
<dbReference type="PROSITE" id="PS51384">
    <property type="entry name" value="FAD_FR"/>
    <property type="match status" value="1"/>
</dbReference>
<comment type="catalytic activity">
    <reaction evidence="12">
        <text>2 a Fe(II)-siderophore + NAD(+) + H(+) = 2 a Fe(III)-siderophore + NADH</text>
        <dbReference type="Rhea" id="RHEA:15061"/>
        <dbReference type="Rhea" id="RHEA-COMP:11342"/>
        <dbReference type="Rhea" id="RHEA-COMP:11344"/>
        <dbReference type="ChEBI" id="CHEBI:15378"/>
        <dbReference type="ChEBI" id="CHEBI:29033"/>
        <dbReference type="ChEBI" id="CHEBI:29034"/>
        <dbReference type="ChEBI" id="CHEBI:57540"/>
        <dbReference type="ChEBI" id="CHEBI:57945"/>
        <dbReference type="EC" id="1.16.1.7"/>
    </reaction>
</comment>
<dbReference type="InterPro" id="IPR050369">
    <property type="entry name" value="RBOH/FRE"/>
</dbReference>
<evidence type="ECO:0000313" key="17">
    <source>
        <dbReference type="Proteomes" id="UP001443914"/>
    </source>
</evidence>
<dbReference type="InterPro" id="IPR013121">
    <property type="entry name" value="Fe_red_NAD-bd_6"/>
</dbReference>
<feature type="transmembrane region" description="Helical" evidence="14">
    <location>
        <begin position="540"/>
        <end position="563"/>
    </location>
</feature>
<keyword evidence="11 14" id="KW-0472">Membrane</keyword>
<dbReference type="InterPro" id="IPR017927">
    <property type="entry name" value="FAD-bd_FR_type"/>
</dbReference>
<comment type="cofactor">
    <cofactor evidence="1">
        <name>FAD</name>
        <dbReference type="ChEBI" id="CHEBI:57692"/>
    </cofactor>
</comment>
<dbReference type="Gene3D" id="2.40.30.10">
    <property type="entry name" value="Translation factors"/>
    <property type="match status" value="1"/>
</dbReference>
<dbReference type="EMBL" id="JBDFQZ010000003">
    <property type="protein sequence ID" value="KAK9743039.1"/>
    <property type="molecule type" value="Genomic_DNA"/>
</dbReference>
<dbReference type="Pfam" id="PF08022">
    <property type="entry name" value="FAD_binding_8"/>
    <property type="match status" value="1"/>
</dbReference>
<dbReference type="Pfam" id="PF08030">
    <property type="entry name" value="NAD_binding_6"/>
    <property type="match status" value="1"/>
</dbReference>
<organism evidence="16 17">
    <name type="scientific">Saponaria officinalis</name>
    <name type="common">Common soapwort</name>
    <name type="synonym">Lychnis saponaria</name>
    <dbReference type="NCBI Taxonomy" id="3572"/>
    <lineage>
        <taxon>Eukaryota</taxon>
        <taxon>Viridiplantae</taxon>
        <taxon>Streptophyta</taxon>
        <taxon>Embryophyta</taxon>
        <taxon>Tracheophyta</taxon>
        <taxon>Spermatophyta</taxon>
        <taxon>Magnoliopsida</taxon>
        <taxon>eudicotyledons</taxon>
        <taxon>Gunneridae</taxon>
        <taxon>Pentapetalae</taxon>
        <taxon>Caryophyllales</taxon>
        <taxon>Caryophyllaceae</taxon>
        <taxon>Caryophylleae</taxon>
        <taxon>Saponaria</taxon>
    </lineage>
</organism>
<dbReference type="Gene3D" id="3.40.50.80">
    <property type="entry name" value="Nucleotide-binding domain of ferredoxin-NADP reductase (FNR) module"/>
    <property type="match status" value="2"/>
</dbReference>
<evidence type="ECO:0000256" key="4">
    <source>
        <dbReference type="ARBA" id="ARBA00022448"/>
    </source>
</evidence>
<dbReference type="PANTHER" id="PTHR11972:SF41">
    <property type="entry name" value="FERRIC REDUCTION OXIDASE 2"/>
    <property type="match status" value="1"/>
</dbReference>
<reference evidence="16" key="1">
    <citation type="submission" date="2024-03" db="EMBL/GenBank/DDBJ databases">
        <title>WGS assembly of Saponaria officinalis var. Norfolk2.</title>
        <authorList>
            <person name="Jenkins J."/>
            <person name="Shu S."/>
            <person name="Grimwood J."/>
            <person name="Barry K."/>
            <person name="Goodstein D."/>
            <person name="Schmutz J."/>
            <person name="Leebens-Mack J."/>
            <person name="Osbourn A."/>
        </authorList>
    </citation>
    <scope>NUCLEOTIDE SEQUENCE [LARGE SCALE GENOMIC DNA]</scope>
    <source>
        <strain evidence="16">JIC</strain>
    </source>
</reference>
<protein>
    <recommendedName>
        <fullName evidence="13">ferric-chelate reductase (NADH)</fullName>
        <ecNumber evidence="13">1.16.1.7</ecNumber>
    </recommendedName>
</protein>
<evidence type="ECO:0000256" key="13">
    <source>
        <dbReference type="ARBA" id="ARBA00066905"/>
    </source>
</evidence>
<dbReference type="SFLD" id="SFLDS00052">
    <property type="entry name" value="Ferric_Reductase_Domain"/>
    <property type="match status" value="1"/>
</dbReference>
<evidence type="ECO:0000256" key="7">
    <source>
        <dbReference type="ARBA" id="ARBA00022989"/>
    </source>
</evidence>
<keyword evidence="7 14" id="KW-1133">Transmembrane helix</keyword>
<evidence type="ECO:0000256" key="11">
    <source>
        <dbReference type="ARBA" id="ARBA00023136"/>
    </source>
</evidence>
<dbReference type="PRINTS" id="PR00406">
    <property type="entry name" value="CYTB5RDTASE"/>
</dbReference>
<feature type="transmembrane region" description="Helical" evidence="14">
    <location>
        <begin position="207"/>
        <end position="231"/>
    </location>
</feature>
<keyword evidence="4" id="KW-0813">Transport</keyword>
<feature type="domain" description="FAD-binding FR-type" evidence="15">
    <location>
        <begin position="319"/>
        <end position="423"/>
    </location>
</feature>
<dbReference type="InterPro" id="IPR013112">
    <property type="entry name" value="FAD-bd_8"/>
</dbReference>
<dbReference type="InterPro" id="IPR017938">
    <property type="entry name" value="Riboflavin_synthase-like_b-brl"/>
</dbReference>
<evidence type="ECO:0000256" key="14">
    <source>
        <dbReference type="SAM" id="Phobius"/>
    </source>
</evidence>
<dbReference type="SFLD" id="SFLDG01168">
    <property type="entry name" value="Ferric_reductase_subgroup_(FRE"/>
    <property type="match status" value="1"/>
</dbReference>
<feature type="transmembrane region" description="Helical" evidence="14">
    <location>
        <begin position="583"/>
        <end position="603"/>
    </location>
</feature>
<dbReference type="GO" id="GO:0006811">
    <property type="term" value="P:monoatomic ion transport"/>
    <property type="evidence" value="ECO:0007669"/>
    <property type="project" value="UniProtKB-KW"/>
</dbReference>
<evidence type="ECO:0000256" key="9">
    <source>
        <dbReference type="ARBA" id="ARBA00023004"/>
    </source>
</evidence>
<dbReference type="GO" id="GO:0046872">
    <property type="term" value="F:metal ion binding"/>
    <property type="evidence" value="ECO:0007669"/>
    <property type="project" value="UniProtKB-KW"/>
</dbReference>
<dbReference type="InterPro" id="IPR013130">
    <property type="entry name" value="Fe3_Rdtase_TM_dom"/>
</dbReference>
<dbReference type="CDD" id="cd06186">
    <property type="entry name" value="NOX_Duox_like_FAD_NADP"/>
    <property type="match status" value="1"/>
</dbReference>
<dbReference type="InterPro" id="IPR039261">
    <property type="entry name" value="FNR_nucleotide-bd"/>
</dbReference>
<dbReference type="GO" id="GO:0140618">
    <property type="term" value="F:ferric-chelate reductase (NADH) activity"/>
    <property type="evidence" value="ECO:0007669"/>
    <property type="project" value="UniProtKB-EC"/>
</dbReference>
<comment type="subcellular location">
    <subcellularLocation>
        <location evidence="2">Membrane</location>
        <topology evidence="2">Multi-pass membrane protein</topology>
    </subcellularLocation>
</comment>
<evidence type="ECO:0000256" key="8">
    <source>
        <dbReference type="ARBA" id="ARBA00023002"/>
    </source>
</evidence>
<evidence type="ECO:0000256" key="12">
    <source>
        <dbReference type="ARBA" id="ARBA00050970"/>
    </source>
</evidence>
<dbReference type="SUPFAM" id="SSF52343">
    <property type="entry name" value="Ferredoxin reductase-like, C-terminal NADP-linked domain"/>
    <property type="match status" value="1"/>
</dbReference>
<keyword evidence="8" id="KW-0560">Oxidoreductase</keyword>
<keyword evidence="5 14" id="KW-0812">Transmembrane</keyword>
<dbReference type="AlphaFoldDB" id="A0AAW1MBB4"/>
<sequence>MDANVVGNGGGNGAKKMIMVTMIILMLGYLMMWIIMPTNLYRYTWTPKLKAKMTSTYFGTQGQSILIFTFPLILIAVLASVYLHLGKRSRDFGLIRKENKKKRLTIWRRPVLVKGPLGIVSGIEVSFLMMFIALLIWSLSTFLHVGYGRLTITPGEKRWLAKWETTVFRLGLTGNICLALIFYPVTRGSTILAMLGLTSEASIKYHIWLGHTALAFFTTHGLGYLLFWAVSGQLSEALKWSKIGISNIAGELALLTGLIMWMTTFPKIRRKIFELFFYIHYLYIVFIFFFFLHVGISYAFYMLPGIYLFIIDRFLRFLQSRQRVRLLSARTLSCDTIELNFAKNPSLSYNPTSIIFINVPSISKLQWHPFSITSSSKLESDRLSVVIKVGGSWTRKVYDIVSSSSIDRLQVSVEGPYGPASNRFLSYETLVMVSGGSGITPFFSIIRDLLYASSTLNCKMPKILLISSFKTSSDLSILNLLLPLSSTSFDISKLDLQIKAYVTKDRHQSPDHLKQPRSIWFKPDVTDAPISPTLGQNGHLWLGAIISSSFICFLIFIGILTKYYIYPIDHNTNLVFSTGLRTILYLLILCICIFVTSSFAVFWNKRRNVMETKQIINMEGVTPRATPDSLYYNADRELESLPHQSLFESTEVYYGERPDLKRLLFDLKQSSIGVLVCGPKGLRHEVAAICASGLAENLHFESISFTW</sequence>
<feature type="transmembrane region" description="Helical" evidence="14">
    <location>
        <begin position="167"/>
        <end position="186"/>
    </location>
</feature>
<keyword evidence="9" id="KW-0408">Iron</keyword>
<comment type="caution">
    <text evidence="16">The sequence shown here is derived from an EMBL/GenBank/DDBJ whole genome shotgun (WGS) entry which is preliminary data.</text>
</comment>
<evidence type="ECO:0000256" key="1">
    <source>
        <dbReference type="ARBA" id="ARBA00001974"/>
    </source>
</evidence>
<feature type="transmembrane region" description="Helical" evidence="14">
    <location>
        <begin position="243"/>
        <end position="263"/>
    </location>
</feature>
<feature type="transmembrane region" description="Helical" evidence="14">
    <location>
        <begin position="65"/>
        <end position="85"/>
    </location>
</feature>
<proteinExistence type="inferred from homology"/>
<evidence type="ECO:0000256" key="6">
    <source>
        <dbReference type="ARBA" id="ARBA00022723"/>
    </source>
</evidence>
<evidence type="ECO:0000256" key="10">
    <source>
        <dbReference type="ARBA" id="ARBA00023065"/>
    </source>
</evidence>
<dbReference type="EC" id="1.16.1.7" evidence="13"/>
<dbReference type="FunFam" id="3.40.50.80:FF:000039">
    <property type="entry name" value="Ferric reduction oxidase 3"/>
    <property type="match status" value="1"/>
</dbReference>
<feature type="transmembrane region" description="Helical" evidence="14">
    <location>
        <begin position="17"/>
        <end position="36"/>
    </location>
</feature>
<evidence type="ECO:0000259" key="15">
    <source>
        <dbReference type="PROSITE" id="PS51384"/>
    </source>
</evidence>
<dbReference type="Proteomes" id="UP001443914">
    <property type="component" value="Unassembled WGS sequence"/>
</dbReference>